<sequence>MRDPLDHRAVEYLTEHPCVDCGQADLDVDLTRLAAVPSARERLDDTELDLIDRVRQGGATWAQVAEALGLSSRQAAEQRRQRLAAARQARRAAADRHLPSEVAALRRHLAGLGRWIEADRHWDARFPRAALTRRTASLALAAEPGGLYDLARHVAADLTRSAPALPRPVRVLARDLTAALSTSH</sequence>
<dbReference type="EMBL" id="BMNB01000041">
    <property type="protein sequence ID" value="GGM64032.1"/>
    <property type="molecule type" value="Genomic_DNA"/>
</dbReference>
<organism evidence="1 2">
    <name type="scientific">Micromonospora sonchi</name>
    <dbReference type="NCBI Taxonomy" id="1763543"/>
    <lineage>
        <taxon>Bacteria</taxon>
        <taxon>Bacillati</taxon>
        <taxon>Actinomycetota</taxon>
        <taxon>Actinomycetes</taxon>
        <taxon>Micromonosporales</taxon>
        <taxon>Micromonosporaceae</taxon>
        <taxon>Micromonospora</taxon>
    </lineage>
</organism>
<dbReference type="RefSeq" id="WP_373293233.1">
    <property type="nucleotide sequence ID" value="NZ_BMNB01000041.1"/>
</dbReference>
<name>A0A917U985_9ACTN</name>
<reference evidence="1" key="2">
    <citation type="submission" date="2020-09" db="EMBL/GenBank/DDBJ databases">
        <authorList>
            <person name="Sun Q."/>
            <person name="Zhou Y."/>
        </authorList>
    </citation>
    <scope>NUCLEOTIDE SEQUENCE</scope>
    <source>
        <strain evidence="1">CGMCC 4.7312</strain>
    </source>
</reference>
<proteinExistence type="predicted"/>
<comment type="caution">
    <text evidence="1">The sequence shown here is derived from an EMBL/GenBank/DDBJ whole genome shotgun (WGS) entry which is preliminary data.</text>
</comment>
<reference evidence="1" key="1">
    <citation type="journal article" date="2014" name="Int. J. Syst. Evol. Microbiol.">
        <title>Complete genome sequence of Corynebacterium casei LMG S-19264T (=DSM 44701T), isolated from a smear-ripened cheese.</title>
        <authorList>
            <consortium name="US DOE Joint Genome Institute (JGI-PGF)"/>
            <person name="Walter F."/>
            <person name="Albersmeier A."/>
            <person name="Kalinowski J."/>
            <person name="Ruckert C."/>
        </authorList>
    </citation>
    <scope>NUCLEOTIDE SEQUENCE</scope>
    <source>
        <strain evidence="1">CGMCC 4.7312</strain>
    </source>
</reference>
<evidence type="ECO:0000313" key="1">
    <source>
        <dbReference type="EMBL" id="GGM64032.1"/>
    </source>
</evidence>
<keyword evidence="2" id="KW-1185">Reference proteome</keyword>
<dbReference type="AlphaFoldDB" id="A0A917U985"/>
<evidence type="ECO:0000313" key="2">
    <source>
        <dbReference type="Proteomes" id="UP000608890"/>
    </source>
</evidence>
<accession>A0A917U985</accession>
<dbReference type="Proteomes" id="UP000608890">
    <property type="component" value="Unassembled WGS sequence"/>
</dbReference>
<gene>
    <name evidence="1" type="ORF">GCM10011608_56690</name>
</gene>
<protein>
    <submittedName>
        <fullName evidence="1">Uncharacterized protein</fullName>
    </submittedName>
</protein>